<gene>
    <name evidence="1" type="ORF">L798_06202</name>
</gene>
<proteinExistence type="predicted"/>
<organism evidence="1 2">
    <name type="scientific">Zootermopsis nevadensis</name>
    <name type="common">Dampwood termite</name>
    <dbReference type="NCBI Taxonomy" id="136037"/>
    <lineage>
        <taxon>Eukaryota</taxon>
        <taxon>Metazoa</taxon>
        <taxon>Ecdysozoa</taxon>
        <taxon>Arthropoda</taxon>
        <taxon>Hexapoda</taxon>
        <taxon>Insecta</taxon>
        <taxon>Pterygota</taxon>
        <taxon>Neoptera</taxon>
        <taxon>Polyneoptera</taxon>
        <taxon>Dictyoptera</taxon>
        <taxon>Blattodea</taxon>
        <taxon>Blattoidea</taxon>
        <taxon>Termitoidae</taxon>
        <taxon>Termopsidae</taxon>
        <taxon>Zootermopsis</taxon>
    </lineage>
</organism>
<reference evidence="1 2" key="1">
    <citation type="journal article" date="2014" name="Nat. Commun.">
        <title>Molecular traces of alternative social organization in a termite genome.</title>
        <authorList>
            <person name="Terrapon N."/>
            <person name="Li C."/>
            <person name="Robertson H.M."/>
            <person name="Ji L."/>
            <person name="Meng X."/>
            <person name="Booth W."/>
            <person name="Chen Z."/>
            <person name="Childers C.P."/>
            <person name="Glastad K.M."/>
            <person name="Gokhale K."/>
            <person name="Gowin J."/>
            <person name="Gronenberg W."/>
            <person name="Hermansen R.A."/>
            <person name="Hu H."/>
            <person name="Hunt B.G."/>
            <person name="Huylmans A.K."/>
            <person name="Khalil S.M."/>
            <person name="Mitchell R.D."/>
            <person name="Munoz-Torres M.C."/>
            <person name="Mustard J.A."/>
            <person name="Pan H."/>
            <person name="Reese J.T."/>
            <person name="Scharf M.E."/>
            <person name="Sun F."/>
            <person name="Vogel H."/>
            <person name="Xiao J."/>
            <person name="Yang W."/>
            <person name="Yang Z."/>
            <person name="Yang Z."/>
            <person name="Zhou J."/>
            <person name="Zhu J."/>
            <person name="Brent C.S."/>
            <person name="Elsik C.G."/>
            <person name="Goodisman M.A."/>
            <person name="Liberles D.A."/>
            <person name="Roe R.M."/>
            <person name="Vargo E.L."/>
            <person name="Vilcinskas A."/>
            <person name="Wang J."/>
            <person name="Bornberg-Bauer E."/>
            <person name="Korb J."/>
            <person name="Zhang G."/>
            <person name="Liebig J."/>
        </authorList>
    </citation>
    <scope>NUCLEOTIDE SEQUENCE [LARGE SCALE GENOMIC DNA]</scope>
    <source>
        <tissue evidence="1">Whole organism</tissue>
    </source>
</reference>
<accession>A0A067R7F7</accession>
<dbReference type="Proteomes" id="UP000027135">
    <property type="component" value="Unassembled WGS sequence"/>
</dbReference>
<protein>
    <submittedName>
        <fullName evidence="1">Uncharacterized protein</fullName>
    </submittedName>
</protein>
<keyword evidence="2" id="KW-1185">Reference proteome</keyword>
<sequence length="102" mass="11274">MSYFSHIPTALQNEDNAVSRMLHKIEVSPSFLELADGLESTVKGEVAFCADKVDAHTYLHHSHQTEEVLCSVGKIPLLQGPEYQRAFALPVSSPFTRAIDFG</sequence>
<name>A0A067R7F7_ZOONE</name>
<dbReference type="EMBL" id="KK852651">
    <property type="protein sequence ID" value="KDR19428.1"/>
    <property type="molecule type" value="Genomic_DNA"/>
</dbReference>
<dbReference type="AlphaFoldDB" id="A0A067R7F7"/>
<evidence type="ECO:0000313" key="1">
    <source>
        <dbReference type="EMBL" id="KDR19428.1"/>
    </source>
</evidence>
<evidence type="ECO:0000313" key="2">
    <source>
        <dbReference type="Proteomes" id="UP000027135"/>
    </source>
</evidence>
<dbReference type="InParanoid" id="A0A067R7F7"/>